<evidence type="ECO:0000313" key="1">
    <source>
        <dbReference type="EMBL" id="WOO40910.1"/>
    </source>
</evidence>
<dbReference type="Proteomes" id="UP001304300">
    <property type="component" value="Chromosome"/>
</dbReference>
<reference evidence="1 2" key="1">
    <citation type="submission" date="2023-10" db="EMBL/GenBank/DDBJ databases">
        <title>Rubellicoccus peritrichatus gen. nov., sp. nov., isolated from an algae of coral reef tank.</title>
        <authorList>
            <person name="Luo J."/>
        </authorList>
    </citation>
    <scope>NUCLEOTIDE SEQUENCE [LARGE SCALE GENOMIC DNA]</scope>
    <source>
        <strain evidence="1 2">CR14</strain>
    </source>
</reference>
<dbReference type="EMBL" id="CP136920">
    <property type="protein sequence ID" value="WOO40910.1"/>
    <property type="molecule type" value="Genomic_DNA"/>
</dbReference>
<evidence type="ECO:0000313" key="2">
    <source>
        <dbReference type="Proteomes" id="UP001304300"/>
    </source>
</evidence>
<dbReference type="KEGG" id="puo:RZN69_19990"/>
<gene>
    <name evidence="1" type="ORF">RZN69_19990</name>
</gene>
<sequence>MATFTHIFSADDRVKIAKNGITVAKVSWRKINGVFLSPVTGNYYYTHQWKRELKRWQNVPKLAVRVRLHDDEKVFVGKYNEEHIEVSASEAIKIALNHKAPGGLEVILPRSVKPKELMQFYKPNENVGWRYRPDSNSRKPCWCFYCQRGEPYSSKRRKEYEADDS</sequence>
<name>A0AAQ3L7W9_9BACT</name>
<dbReference type="RefSeq" id="WP_317833160.1">
    <property type="nucleotide sequence ID" value="NZ_CP136920.1"/>
</dbReference>
<dbReference type="AlphaFoldDB" id="A0AAQ3L7W9"/>
<accession>A0AAQ3L7W9</accession>
<keyword evidence="2" id="KW-1185">Reference proteome</keyword>
<proteinExistence type="predicted"/>
<organism evidence="1 2">
    <name type="scientific">Rubellicoccus peritrichatus</name>
    <dbReference type="NCBI Taxonomy" id="3080537"/>
    <lineage>
        <taxon>Bacteria</taxon>
        <taxon>Pseudomonadati</taxon>
        <taxon>Verrucomicrobiota</taxon>
        <taxon>Opitutia</taxon>
        <taxon>Puniceicoccales</taxon>
        <taxon>Cerasicoccaceae</taxon>
        <taxon>Rubellicoccus</taxon>
    </lineage>
</organism>
<protein>
    <submittedName>
        <fullName evidence="1">Uncharacterized protein</fullName>
    </submittedName>
</protein>